<reference evidence="16" key="1">
    <citation type="submission" date="2023-05" db="EMBL/GenBank/DDBJ databases">
        <title>Nepenthes gracilis genome sequencing.</title>
        <authorList>
            <person name="Fukushima K."/>
        </authorList>
    </citation>
    <scope>NUCLEOTIDE SEQUENCE</scope>
    <source>
        <strain evidence="16">SING2019-196</strain>
    </source>
</reference>
<evidence type="ECO:0000259" key="15">
    <source>
        <dbReference type="PROSITE" id="PS50011"/>
    </source>
</evidence>
<dbReference type="GO" id="GO:0005524">
    <property type="term" value="F:ATP binding"/>
    <property type="evidence" value="ECO:0007669"/>
    <property type="project" value="UniProtKB-UniRule"/>
</dbReference>
<evidence type="ECO:0000256" key="10">
    <source>
        <dbReference type="ARBA" id="ARBA00022840"/>
    </source>
</evidence>
<evidence type="ECO:0000256" key="7">
    <source>
        <dbReference type="ARBA" id="ARBA00022679"/>
    </source>
</evidence>
<proteinExistence type="inferred from homology"/>
<comment type="subunit">
    <text evidence="3">Monomer.</text>
</comment>
<keyword evidence="6 13" id="KW-0723">Serine/threonine-protein kinase</keyword>
<evidence type="ECO:0000256" key="3">
    <source>
        <dbReference type="ARBA" id="ARBA00011245"/>
    </source>
</evidence>
<dbReference type="InterPro" id="IPR011009">
    <property type="entry name" value="Kinase-like_dom_sf"/>
</dbReference>
<organism evidence="16 17">
    <name type="scientific">Nepenthes gracilis</name>
    <name type="common">Slender pitcher plant</name>
    <dbReference type="NCBI Taxonomy" id="150966"/>
    <lineage>
        <taxon>Eukaryota</taxon>
        <taxon>Viridiplantae</taxon>
        <taxon>Streptophyta</taxon>
        <taxon>Embryophyta</taxon>
        <taxon>Tracheophyta</taxon>
        <taxon>Spermatophyta</taxon>
        <taxon>Magnoliopsida</taxon>
        <taxon>eudicotyledons</taxon>
        <taxon>Gunneridae</taxon>
        <taxon>Pentapetalae</taxon>
        <taxon>Caryophyllales</taxon>
        <taxon>Nepenthaceae</taxon>
        <taxon>Nepenthes</taxon>
    </lineage>
</organism>
<evidence type="ECO:0000256" key="5">
    <source>
        <dbReference type="ARBA" id="ARBA00022490"/>
    </source>
</evidence>
<dbReference type="PROSITE" id="PS50011">
    <property type="entry name" value="PROTEIN_KINASE_DOM"/>
    <property type="match status" value="1"/>
</dbReference>
<gene>
    <name evidence="16" type="ORF">Nepgr_019927</name>
</gene>
<evidence type="ECO:0000313" key="16">
    <source>
        <dbReference type="EMBL" id="GMH18086.1"/>
    </source>
</evidence>
<evidence type="ECO:0000256" key="4">
    <source>
        <dbReference type="ARBA" id="ARBA00012513"/>
    </source>
</evidence>
<dbReference type="InterPro" id="IPR017441">
    <property type="entry name" value="Protein_kinase_ATP_BS"/>
</dbReference>
<comment type="function">
    <text evidence="11">Casein kinases are operationally defined by their preferential utilization of acidic proteins such as caseins as substrates. It can phosphorylate a large number of proteins.</text>
</comment>
<dbReference type="Pfam" id="PF00069">
    <property type="entry name" value="Pkinase"/>
    <property type="match status" value="1"/>
</dbReference>
<keyword evidence="17" id="KW-1185">Reference proteome</keyword>
<keyword evidence="8 12" id="KW-0547">Nucleotide-binding</keyword>
<comment type="similarity">
    <text evidence="2">Belongs to the protein kinase superfamily. CK1 Ser/Thr protein kinase family. Casein kinase I subfamily.</text>
</comment>
<dbReference type="FunFam" id="3.30.200.20:FF:000538">
    <property type="entry name" value="Putative Casein kinase I"/>
    <property type="match status" value="1"/>
</dbReference>
<keyword evidence="5" id="KW-0963">Cytoplasm</keyword>
<dbReference type="InterPro" id="IPR050235">
    <property type="entry name" value="CK1_Ser-Thr_kinase"/>
</dbReference>
<keyword evidence="10 12" id="KW-0067">ATP-binding</keyword>
<dbReference type="Gene3D" id="1.10.510.10">
    <property type="entry name" value="Transferase(Phosphotransferase) domain 1"/>
    <property type="match status" value="1"/>
</dbReference>
<feature type="binding site" evidence="12">
    <location>
        <position position="39"/>
    </location>
    <ligand>
        <name>ATP</name>
        <dbReference type="ChEBI" id="CHEBI:30616"/>
    </ligand>
</feature>
<comment type="subcellular location">
    <subcellularLocation>
        <location evidence="1">Cytoplasm</location>
    </subcellularLocation>
</comment>
<comment type="caution">
    <text evidence="16">The sequence shown here is derived from an EMBL/GenBank/DDBJ whole genome shotgun (WGS) entry which is preliminary data.</text>
</comment>
<evidence type="ECO:0000256" key="13">
    <source>
        <dbReference type="RuleBase" id="RU000304"/>
    </source>
</evidence>
<dbReference type="PANTHER" id="PTHR11909">
    <property type="entry name" value="CASEIN KINASE-RELATED"/>
    <property type="match status" value="1"/>
</dbReference>
<feature type="compositionally biased region" description="Polar residues" evidence="14">
    <location>
        <begin position="428"/>
        <end position="442"/>
    </location>
</feature>
<evidence type="ECO:0000256" key="6">
    <source>
        <dbReference type="ARBA" id="ARBA00022527"/>
    </source>
</evidence>
<dbReference type="SUPFAM" id="SSF56112">
    <property type="entry name" value="Protein kinase-like (PK-like)"/>
    <property type="match status" value="1"/>
</dbReference>
<evidence type="ECO:0000256" key="12">
    <source>
        <dbReference type="PROSITE-ProRule" id="PRU10141"/>
    </source>
</evidence>
<name>A0AAD3SW74_NEPGR</name>
<feature type="domain" description="Protein kinase" evidence="15">
    <location>
        <begin position="10"/>
        <end position="279"/>
    </location>
</feature>
<keyword evidence="9" id="KW-0418">Kinase</keyword>
<dbReference type="PROSITE" id="PS00107">
    <property type="entry name" value="PROTEIN_KINASE_ATP"/>
    <property type="match status" value="1"/>
</dbReference>
<evidence type="ECO:0000256" key="9">
    <source>
        <dbReference type="ARBA" id="ARBA00022777"/>
    </source>
</evidence>
<sequence>MMEPRVANKYRLGRKIGSGSFGEIYLGTHIQTDEEVAIKLESVRTRHPQLLYESKLYRILQGGTGIPNVRWFGVEGDYNVLVMDLLGPSLEDLFNFCNRKLSLKTVLMLADQMINRIEYVHSKSFLHRDIKPDNFLMGLGRRANQVYIIDFGLAKKYRDTSTHQHIPYRENKNLTGTARYASMNTHLGIEQSRRDDLESLGYILMYFLRGSLPWQGLKAGTKKQKYEKISEKKVSTSIEALCRSYPTEFASYFHYCRSLRFDDKPDYAYLKRIFRDLFIREGFQFDYVFDWTILKYQRSQLATPPGRAIGAGAGTSAGITPPIANGDRNLEEEEGRPAGLTSMNNSRRRISGAVINSGGLLRQRNPVANDLAESKDATLPSTNIFGQASGLSRQAAISSSGDAFVGGNDSNPSRSRTAEVSPGALQAASGQRSSPNVKNFESTLKGINDLKFDNEKNRERDH</sequence>
<dbReference type="Proteomes" id="UP001279734">
    <property type="component" value="Unassembled WGS sequence"/>
</dbReference>
<dbReference type="EMBL" id="BSYO01000018">
    <property type="protein sequence ID" value="GMH18086.1"/>
    <property type="molecule type" value="Genomic_DNA"/>
</dbReference>
<feature type="region of interest" description="Disordered" evidence="14">
    <location>
        <begin position="402"/>
        <end position="462"/>
    </location>
</feature>
<feature type="compositionally biased region" description="Basic and acidic residues" evidence="14">
    <location>
        <begin position="448"/>
        <end position="462"/>
    </location>
</feature>
<evidence type="ECO:0000256" key="8">
    <source>
        <dbReference type="ARBA" id="ARBA00022741"/>
    </source>
</evidence>
<protein>
    <recommendedName>
        <fullName evidence="4">non-specific serine/threonine protein kinase</fullName>
        <ecNumber evidence="4">2.7.11.1</ecNumber>
    </recommendedName>
</protein>
<dbReference type="FunFam" id="1.10.510.10:FF:000134">
    <property type="entry name" value="Casein kinase I isoform delta-like"/>
    <property type="match status" value="1"/>
</dbReference>
<dbReference type="InterPro" id="IPR008271">
    <property type="entry name" value="Ser/Thr_kinase_AS"/>
</dbReference>
<dbReference type="InterPro" id="IPR000719">
    <property type="entry name" value="Prot_kinase_dom"/>
</dbReference>
<evidence type="ECO:0000256" key="11">
    <source>
        <dbReference type="ARBA" id="ARBA00024949"/>
    </source>
</evidence>
<keyword evidence="7" id="KW-0808">Transferase</keyword>
<dbReference type="CDD" id="cd14125">
    <property type="entry name" value="STKc_CK1_delta_epsilon"/>
    <property type="match status" value="1"/>
</dbReference>
<dbReference type="GO" id="GO:0005737">
    <property type="term" value="C:cytoplasm"/>
    <property type="evidence" value="ECO:0007669"/>
    <property type="project" value="UniProtKB-SubCell"/>
</dbReference>
<feature type="region of interest" description="Disordered" evidence="14">
    <location>
        <begin position="312"/>
        <end position="344"/>
    </location>
</feature>
<dbReference type="GO" id="GO:0004674">
    <property type="term" value="F:protein serine/threonine kinase activity"/>
    <property type="evidence" value="ECO:0007669"/>
    <property type="project" value="UniProtKB-KW"/>
</dbReference>
<evidence type="ECO:0000256" key="14">
    <source>
        <dbReference type="SAM" id="MobiDB-lite"/>
    </source>
</evidence>
<dbReference type="AlphaFoldDB" id="A0AAD3SW74"/>
<evidence type="ECO:0000256" key="1">
    <source>
        <dbReference type="ARBA" id="ARBA00004496"/>
    </source>
</evidence>
<accession>A0AAD3SW74</accession>
<dbReference type="EC" id="2.7.11.1" evidence="4"/>
<evidence type="ECO:0000256" key="2">
    <source>
        <dbReference type="ARBA" id="ARBA00005926"/>
    </source>
</evidence>
<dbReference type="PROSITE" id="PS00108">
    <property type="entry name" value="PROTEIN_KINASE_ST"/>
    <property type="match status" value="1"/>
</dbReference>
<evidence type="ECO:0000313" key="17">
    <source>
        <dbReference type="Proteomes" id="UP001279734"/>
    </source>
</evidence>
<dbReference type="SMART" id="SM00220">
    <property type="entry name" value="S_TKc"/>
    <property type="match status" value="1"/>
</dbReference>